<accession>A0A1R3HSF6</accession>
<evidence type="ECO:0000313" key="2">
    <source>
        <dbReference type="EMBL" id="OMO73306.1"/>
    </source>
</evidence>
<keyword evidence="1" id="KW-0732">Signal</keyword>
<evidence type="ECO:0000256" key="1">
    <source>
        <dbReference type="SAM" id="SignalP"/>
    </source>
</evidence>
<reference evidence="2 3" key="1">
    <citation type="submission" date="2013-09" db="EMBL/GenBank/DDBJ databases">
        <title>Corchorus capsularis genome sequencing.</title>
        <authorList>
            <person name="Alam M."/>
            <person name="Haque M.S."/>
            <person name="Islam M.S."/>
            <person name="Emdad E.M."/>
            <person name="Islam M.M."/>
            <person name="Ahmed B."/>
            <person name="Halim A."/>
            <person name="Hossen Q.M.M."/>
            <person name="Hossain M.Z."/>
            <person name="Ahmed R."/>
            <person name="Khan M.M."/>
            <person name="Islam R."/>
            <person name="Rashid M.M."/>
            <person name="Khan S.A."/>
            <person name="Rahman M.S."/>
            <person name="Alam M."/>
        </authorList>
    </citation>
    <scope>NUCLEOTIDE SEQUENCE [LARGE SCALE GENOMIC DNA]</scope>
    <source>
        <strain evidence="3">cv. CVL-1</strain>
        <tissue evidence="2">Whole seedling</tissue>
    </source>
</reference>
<dbReference type="Proteomes" id="UP000188268">
    <property type="component" value="Unassembled WGS sequence"/>
</dbReference>
<dbReference type="Gramene" id="OMO73306">
    <property type="protein sequence ID" value="OMO73306"/>
    <property type="gene ID" value="CCACVL1_17336"/>
</dbReference>
<name>A0A1R3HSF6_COCAP</name>
<feature type="signal peptide" evidence="1">
    <location>
        <begin position="1"/>
        <end position="28"/>
    </location>
</feature>
<feature type="chain" id="PRO_5012051407" evidence="1">
    <location>
        <begin position="29"/>
        <end position="84"/>
    </location>
</feature>
<comment type="caution">
    <text evidence="2">The sequence shown here is derived from an EMBL/GenBank/DDBJ whole genome shotgun (WGS) entry which is preliminary data.</text>
</comment>
<organism evidence="2 3">
    <name type="scientific">Corchorus capsularis</name>
    <name type="common">Jute</name>
    <dbReference type="NCBI Taxonomy" id="210143"/>
    <lineage>
        <taxon>Eukaryota</taxon>
        <taxon>Viridiplantae</taxon>
        <taxon>Streptophyta</taxon>
        <taxon>Embryophyta</taxon>
        <taxon>Tracheophyta</taxon>
        <taxon>Spermatophyta</taxon>
        <taxon>Magnoliopsida</taxon>
        <taxon>eudicotyledons</taxon>
        <taxon>Gunneridae</taxon>
        <taxon>Pentapetalae</taxon>
        <taxon>rosids</taxon>
        <taxon>malvids</taxon>
        <taxon>Malvales</taxon>
        <taxon>Malvaceae</taxon>
        <taxon>Grewioideae</taxon>
        <taxon>Apeibeae</taxon>
        <taxon>Corchorus</taxon>
    </lineage>
</organism>
<dbReference type="AlphaFoldDB" id="A0A1R3HSF6"/>
<dbReference type="EMBL" id="AWWV01011247">
    <property type="protein sequence ID" value="OMO73306.1"/>
    <property type="molecule type" value="Genomic_DNA"/>
</dbReference>
<protein>
    <submittedName>
        <fullName evidence="2">Uncharacterized protein</fullName>
    </submittedName>
</protein>
<evidence type="ECO:0000313" key="3">
    <source>
        <dbReference type="Proteomes" id="UP000188268"/>
    </source>
</evidence>
<keyword evidence="3" id="KW-1185">Reference proteome</keyword>
<sequence>MEYSNSKFKKLAYVLAIVLAMLIASSSANNGKDKEVGIFGGIFDNMWPEKNQTCLASGHFCLFRPMDCCGDCICFYGLCGAGAC</sequence>
<gene>
    <name evidence="2" type="ORF">CCACVL1_17336</name>
</gene>
<dbReference type="OrthoDB" id="703904at2759"/>
<proteinExistence type="predicted"/>